<proteinExistence type="predicted"/>
<dbReference type="AlphaFoldDB" id="A0A1G6XNT2"/>
<evidence type="ECO:0008006" key="3">
    <source>
        <dbReference type="Google" id="ProtNLM"/>
    </source>
</evidence>
<organism evidence="1 2">
    <name type="scientific">Actinokineospora iranica</name>
    <dbReference type="NCBI Taxonomy" id="1271860"/>
    <lineage>
        <taxon>Bacteria</taxon>
        <taxon>Bacillati</taxon>
        <taxon>Actinomycetota</taxon>
        <taxon>Actinomycetes</taxon>
        <taxon>Pseudonocardiales</taxon>
        <taxon>Pseudonocardiaceae</taxon>
        <taxon>Actinokineospora</taxon>
    </lineage>
</organism>
<sequence>MGLYLLTTKFPPGLLEGSDLLAKSSGVRRAYREAAPSFFVTASYQTSEDTTIDIVEADSAEDAEAGAAAIADATGTEIQVAAITTYNRHLASLS</sequence>
<dbReference type="STRING" id="1271860.SAMN05216174_11813"/>
<gene>
    <name evidence="1" type="ORF">SAMN05216174_11813</name>
</gene>
<reference evidence="2" key="1">
    <citation type="submission" date="2016-10" db="EMBL/GenBank/DDBJ databases">
        <authorList>
            <person name="Varghese N."/>
            <person name="Submissions S."/>
        </authorList>
    </citation>
    <scope>NUCLEOTIDE SEQUENCE [LARGE SCALE GENOMIC DNA]</scope>
    <source>
        <strain evidence="2">IBRC-M 10403</strain>
    </source>
</reference>
<evidence type="ECO:0000313" key="2">
    <source>
        <dbReference type="Proteomes" id="UP000199501"/>
    </source>
</evidence>
<dbReference type="Proteomes" id="UP000199501">
    <property type="component" value="Unassembled WGS sequence"/>
</dbReference>
<keyword evidence="2" id="KW-1185">Reference proteome</keyword>
<protein>
    <recommendedName>
        <fullName evidence="3">GYD domain-containing protein</fullName>
    </recommendedName>
</protein>
<name>A0A1G6XNT2_9PSEU</name>
<accession>A0A1G6XNT2</accession>
<dbReference type="RefSeq" id="WP_091456347.1">
    <property type="nucleotide sequence ID" value="NZ_FMZZ01000018.1"/>
</dbReference>
<evidence type="ECO:0000313" key="1">
    <source>
        <dbReference type="EMBL" id="SDD78936.1"/>
    </source>
</evidence>
<dbReference type="EMBL" id="FMZZ01000018">
    <property type="protein sequence ID" value="SDD78936.1"/>
    <property type="molecule type" value="Genomic_DNA"/>
</dbReference>